<dbReference type="AlphaFoldDB" id="A0A423PRM4"/>
<name>A0A423PRM4_9GAMM</name>
<reference evidence="2 3" key="1">
    <citation type="submission" date="2013-10" db="EMBL/GenBank/DDBJ databases">
        <title>Salinisphaera halophila YIM 95161 Genome Sequencing.</title>
        <authorList>
            <person name="Lai Q."/>
            <person name="Li C."/>
            <person name="Shao Z."/>
        </authorList>
    </citation>
    <scope>NUCLEOTIDE SEQUENCE [LARGE SCALE GENOMIC DNA]</scope>
    <source>
        <strain evidence="2 3">YIM 95161</strain>
    </source>
</reference>
<feature type="region of interest" description="Disordered" evidence="1">
    <location>
        <begin position="81"/>
        <end position="101"/>
    </location>
</feature>
<comment type="caution">
    <text evidence="2">The sequence shown here is derived from an EMBL/GenBank/DDBJ whole genome shotgun (WGS) entry which is preliminary data.</text>
</comment>
<evidence type="ECO:0000256" key="1">
    <source>
        <dbReference type="SAM" id="MobiDB-lite"/>
    </source>
</evidence>
<proteinExistence type="predicted"/>
<accession>A0A423PRM4</accession>
<feature type="region of interest" description="Disordered" evidence="1">
    <location>
        <begin position="170"/>
        <end position="197"/>
    </location>
</feature>
<feature type="compositionally biased region" description="Low complexity" evidence="1">
    <location>
        <begin position="170"/>
        <end position="186"/>
    </location>
</feature>
<protein>
    <submittedName>
        <fullName evidence="2">Uncharacterized protein</fullName>
    </submittedName>
</protein>
<dbReference type="EMBL" id="AYKF01000088">
    <property type="protein sequence ID" value="ROO28266.1"/>
    <property type="molecule type" value="Genomic_DNA"/>
</dbReference>
<sequence length="346" mass="36791">MAGTGERGAGMTAPDVRQRIFDAIRLEVRDVLHDAPRPLSPTQIAAHCESAADVSDVRPVLAAMVAANEARATANGDGHAYSARTVAPQSPAPAPTGRPPTDIGQAVINGIADHNAWLTIEELERRLDLFREQIRNVVRNSKRLVGRPRAGAANGAHEYGLAEWAAEAPATDAPAADAEAAPAAPAAEKKPSTEPNGRAARVIAAITEAGDFIGLDELDAALPEDARQKISESTCDLVTRGRLLRRYNAAANRRIYGLPDWPEVADLAVATADDAERDAPAAPIEPGEARLGHRFGLWSDGTLAIETAAGELDLPPAVTHDLIAYLIRERAQVIHLFDTELETRDA</sequence>
<organism evidence="2 3">
    <name type="scientific">Salinisphaera orenii YIM 95161</name>
    <dbReference type="NCBI Taxonomy" id="1051139"/>
    <lineage>
        <taxon>Bacteria</taxon>
        <taxon>Pseudomonadati</taxon>
        <taxon>Pseudomonadota</taxon>
        <taxon>Gammaproteobacteria</taxon>
        <taxon>Salinisphaerales</taxon>
        <taxon>Salinisphaeraceae</taxon>
        <taxon>Salinisphaera</taxon>
    </lineage>
</organism>
<evidence type="ECO:0000313" key="3">
    <source>
        <dbReference type="Proteomes" id="UP000285123"/>
    </source>
</evidence>
<gene>
    <name evidence="2" type="ORF">SAHL_10685</name>
</gene>
<evidence type="ECO:0000313" key="2">
    <source>
        <dbReference type="EMBL" id="ROO28266.1"/>
    </source>
</evidence>
<dbReference type="Proteomes" id="UP000285123">
    <property type="component" value="Unassembled WGS sequence"/>
</dbReference>